<evidence type="ECO:0000256" key="4">
    <source>
        <dbReference type="ARBA" id="ARBA00022475"/>
    </source>
</evidence>
<feature type="transmembrane region" description="Helical" evidence="12">
    <location>
        <begin position="81"/>
        <end position="100"/>
    </location>
</feature>
<dbReference type="InterPro" id="IPR024194">
    <property type="entry name" value="Ac/AlaTfrase_AlgI/DltB"/>
</dbReference>
<keyword evidence="5 11" id="KW-0808">Transferase</keyword>
<keyword evidence="10 11" id="KW-0012">Acyltransferase</keyword>
<dbReference type="UniPathway" id="UPA00286"/>
<gene>
    <name evidence="13" type="ORF">AB835_08580</name>
</gene>
<dbReference type="EC" id="2.3.1.-" evidence="11"/>
<evidence type="ECO:0000256" key="3">
    <source>
        <dbReference type="ARBA" id="ARBA00010323"/>
    </source>
</evidence>
<keyword evidence="9 11" id="KW-0472">Membrane</keyword>
<protein>
    <recommendedName>
        <fullName evidence="11">Probable alginate O-acetylase</fullName>
        <ecNumber evidence="11">2.3.1.-</ecNumber>
    </recommendedName>
</protein>
<feature type="transmembrane region" description="Helical" evidence="12">
    <location>
        <begin position="458"/>
        <end position="484"/>
    </location>
</feature>
<keyword evidence="4 11" id="KW-1003">Cell membrane</keyword>
<accession>A0A1D2QPL0</accession>
<dbReference type="STRING" id="62101.AB835_08580"/>
<feature type="transmembrane region" description="Helical" evidence="12">
    <location>
        <begin position="150"/>
        <end position="170"/>
    </location>
</feature>
<keyword evidence="7 11" id="KW-0016">Alginate biosynthesis</keyword>
<dbReference type="GO" id="GO:0016746">
    <property type="term" value="F:acyltransferase activity"/>
    <property type="evidence" value="ECO:0007669"/>
    <property type="project" value="UniProtKB-KW"/>
</dbReference>
<comment type="subcellular location">
    <subcellularLocation>
        <location evidence="11">Cell inner membrane</location>
    </subcellularLocation>
    <subcellularLocation>
        <location evidence="1">Cell membrane</location>
        <topology evidence="1">Multi-pass membrane protein</topology>
    </subcellularLocation>
</comment>
<comment type="pathway">
    <text evidence="2 11">Glycan biosynthesis; alginate biosynthesis.</text>
</comment>
<keyword evidence="6 11" id="KW-0812">Transmembrane</keyword>
<comment type="caution">
    <text evidence="13">The sequence shown here is derived from an EMBL/GenBank/DDBJ whole genome shotgun (WGS) entry which is preliminary data.</text>
</comment>
<evidence type="ECO:0000313" key="14">
    <source>
        <dbReference type="Proteomes" id="UP000242502"/>
    </source>
</evidence>
<evidence type="ECO:0000256" key="7">
    <source>
        <dbReference type="ARBA" id="ARBA00022841"/>
    </source>
</evidence>
<feature type="transmembrane region" description="Helical" evidence="12">
    <location>
        <begin position="6"/>
        <end position="23"/>
    </location>
</feature>
<evidence type="ECO:0000256" key="6">
    <source>
        <dbReference type="ARBA" id="ARBA00022692"/>
    </source>
</evidence>
<dbReference type="InterPro" id="IPR051085">
    <property type="entry name" value="MB_O-acyltransferase"/>
</dbReference>
<evidence type="ECO:0000256" key="1">
    <source>
        <dbReference type="ARBA" id="ARBA00004651"/>
    </source>
</evidence>
<evidence type="ECO:0000256" key="2">
    <source>
        <dbReference type="ARBA" id="ARBA00005182"/>
    </source>
</evidence>
<feature type="transmembrane region" description="Helical" evidence="12">
    <location>
        <begin position="327"/>
        <end position="348"/>
    </location>
</feature>
<evidence type="ECO:0000256" key="9">
    <source>
        <dbReference type="ARBA" id="ARBA00023136"/>
    </source>
</evidence>
<dbReference type="GO" id="GO:0005886">
    <property type="term" value="C:plasma membrane"/>
    <property type="evidence" value="ECO:0007669"/>
    <property type="project" value="UniProtKB-SubCell"/>
</dbReference>
<dbReference type="AlphaFoldDB" id="A0A1D2QPL0"/>
<feature type="transmembrane region" description="Helical" evidence="12">
    <location>
        <begin position="190"/>
        <end position="209"/>
    </location>
</feature>
<evidence type="ECO:0000256" key="12">
    <source>
        <dbReference type="SAM" id="Phobius"/>
    </source>
</evidence>
<feature type="transmembrane region" description="Helical" evidence="12">
    <location>
        <begin position="415"/>
        <end position="437"/>
    </location>
</feature>
<evidence type="ECO:0000256" key="11">
    <source>
        <dbReference type="PIRNR" id="PIRNR016636"/>
    </source>
</evidence>
<keyword evidence="11" id="KW-0997">Cell inner membrane</keyword>
<evidence type="ECO:0000256" key="10">
    <source>
        <dbReference type="ARBA" id="ARBA00023315"/>
    </source>
</evidence>
<proteinExistence type="inferred from homology"/>
<evidence type="ECO:0000256" key="5">
    <source>
        <dbReference type="ARBA" id="ARBA00022679"/>
    </source>
</evidence>
<dbReference type="PANTHER" id="PTHR13285:SF23">
    <property type="entry name" value="TEICHOIC ACID D-ALANYLTRANSFERASE"/>
    <property type="match status" value="1"/>
</dbReference>
<dbReference type="InterPro" id="IPR028362">
    <property type="entry name" value="AlgI"/>
</dbReference>
<feature type="transmembrane region" description="Helical" evidence="12">
    <location>
        <begin position="30"/>
        <end position="47"/>
    </location>
</feature>
<feature type="transmembrane region" description="Helical" evidence="12">
    <location>
        <begin position="230"/>
        <end position="248"/>
    </location>
</feature>
<sequence length="497" mass="57071">MLFNSFHFIALFLPITLVIYLFLTRIDKYKFALGWLVLASLFFYGYWEPSYLIILLASVMINYGIGRALQWRDLSARAKWWILCLGVAGNLLLIAYYKYLSFLVSSVIPLVGIDVEPPSILLPLAISFFTFQQIAYLVDSYRSEVREHSIIHYAVFVTFFPQLIAGPIVHHKDILPQFQKVLSNNRIYRNLSIGITIFIIGLFKKVVLADGIAPYSDELFNSVATSGVKPDLITAWAGALSYTFQLYFDFSGYSDMAVGLARMFGICLPINFYSPYKACNIIDFWRRWHISLSTFLRDYVYIPLGGNRLGSIHRYKNIMITMLLGGLWHGAGWTFVIWEALHGFYIMINHGFQLFRQNVLKQQQEATAIGIWFGRILTFGIVVIAWVVFRAESFSTAWTILEGMFGRYGLGVESFQLGLSGFIMLLLILCWFSPNVYQIMSKVRPVIMSKQLKHKMVYGVFVWKPTFVWGVLTVCLALITYVTIISGQPSEFLYFQF</sequence>
<dbReference type="Proteomes" id="UP000242502">
    <property type="component" value="Unassembled WGS sequence"/>
</dbReference>
<dbReference type="PANTHER" id="PTHR13285">
    <property type="entry name" value="ACYLTRANSFERASE"/>
    <property type="match status" value="1"/>
</dbReference>
<feature type="transmembrane region" description="Helical" evidence="12">
    <location>
        <begin position="53"/>
        <end position="69"/>
    </location>
</feature>
<comment type="similarity">
    <text evidence="3 11">Belongs to the membrane-bound acyltransferase family.</text>
</comment>
<dbReference type="GO" id="GO:0042121">
    <property type="term" value="P:alginic acid biosynthetic process"/>
    <property type="evidence" value="ECO:0007669"/>
    <property type="project" value="UniProtKB-UniRule"/>
</dbReference>
<evidence type="ECO:0000313" key="13">
    <source>
        <dbReference type="EMBL" id="ODS23480.1"/>
    </source>
</evidence>
<dbReference type="PIRSF" id="PIRSF016636">
    <property type="entry name" value="AlgI_DltB"/>
    <property type="match status" value="1"/>
</dbReference>
<reference evidence="13 14" key="1">
    <citation type="journal article" date="2016" name="Appl. Environ. Microbiol.">
        <title>Lack of Overt Genome Reduction in the Bryostatin-Producing Bryozoan Symbiont "Candidatus Endobugula sertula".</title>
        <authorList>
            <person name="Miller I.J."/>
            <person name="Vanee N."/>
            <person name="Fong S.S."/>
            <person name="Lim-Fong G.E."/>
            <person name="Kwan J.C."/>
        </authorList>
    </citation>
    <scope>NUCLEOTIDE SEQUENCE [LARGE SCALE GENOMIC DNA]</scope>
    <source>
        <strain evidence="13">AB1-4</strain>
    </source>
</reference>
<feature type="transmembrane region" description="Helical" evidence="12">
    <location>
        <begin position="369"/>
        <end position="389"/>
    </location>
</feature>
<dbReference type="PIRSF" id="PIRSF500217">
    <property type="entry name" value="AlgI"/>
    <property type="match status" value="1"/>
</dbReference>
<evidence type="ECO:0000256" key="8">
    <source>
        <dbReference type="ARBA" id="ARBA00022989"/>
    </source>
</evidence>
<name>A0A1D2QPL0_9GAMM</name>
<dbReference type="InterPro" id="IPR004299">
    <property type="entry name" value="MBOAT_fam"/>
</dbReference>
<organism evidence="13 14">
    <name type="scientific">Candidatus Endobugula sertula</name>
    <name type="common">Bugula neritina bacterial symbiont</name>
    <dbReference type="NCBI Taxonomy" id="62101"/>
    <lineage>
        <taxon>Bacteria</taxon>
        <taxon>Pseudomonadati</taxon>
        <taxon>Pseudomonadota</taxon>
        <taxon>Gammaproteobacteria</taxon>
        <taxon>Cellvibrionales</taxon>
        <taxon>Cellvibrionaceae</taxon>
        <taxon>Candidatus Endobugula</taxon>
    </lineage>
</organism>
<dbReference type="EMBL" id="MDLC01000027">
    <property type="protein sequence ID" value="ODS23480.1"/>
    <property type="molecule type" value="Genomic_DNA"/>
</dbReference>
<dbReference type="Pfam" id="PF03062">
    <property type="entry name" value="MBOAT"/>
    <property type="match status" value="1"/>
</dbReference>
<keyword evidence="8 12" id="KW-1133">Transmembrane helix</keyword>